<keyword evidence="2" id="KW-0812">Transmembrane</keyword>
<name>A0A3P3YKK4_PLABS</name>
<feature type="transmembrane region" description="Helical" evidence="2">
    <location>
        <begin position="181"/>
        <end position="206"/>
    </location>
</feature>
<proteinExistence type="predicted"/>
<gene>
    <name evidence="3" type="ORF">PLBR_LOCUS7941</name>
</gene>
<accession>A0A3P3YKK4</accession>
<dbReference type="AlphaFoldDB" id="A0A3P3YKK4"/>
<keyword evidence="2" id="KW-0472">Membrane</keyword>
<evidence type="ECO:0000256" key="1">
    <source>
        <dbReference type="SAM" id="MobiDB-lite"/>
    </source>
</evidence>
<dbReference type="Proteomes" id="UP000290189">
    <property type="component" value="Unassembled WGS sequence"/>
</dbReference>
<keyword evidence="2" id="KW-1133">Transmembrane helix</keyword>
<protein>
    <submittedName>
        <fullName evidence="3">Uncharacterized protein</fullName>
    </submittedName>
</protein>
<feature type="compositionally biased region" description="Basic residues" evidence="1">
    <location>
        <begin position="276"/>
        <end position="285"/>
    </location>
</feature>
<organism evidence="3 4">
    <name type="scientific">Plasmodiophora brassicae</name>
    <name type="common">Clubroot disease agent</name>
    <dbReference type="NCBI Taxonomy" id="37360"/>
    <lineage>
        <taxon>Eukaryota</taxon>
        <taxon>Sar</taxon>
        <taxon>Rhizaria</taxon>
        <taxon>Endomyxa</taxon>
        <taxon>Phytomyxea</taxon>
        <taxon>Plasmodiophorida</taxon>
        <taxon>Plasmodiophoridae</taxon>
        <taxon>Plasmodiophora</taxon>
    </lineage>
</organism>
<feature type="compositionally biased region" description="Basic residues" evidence="1">
    <location>
        <begin position="317"/>
        <end position="327"/>
    </location>
</feature>
<feature type="region of interest" description="Disordered" evidence="1">
    <location>
        <begin position="231"/>
        <end position="342"/>
    </location>
</feature>
<geneLocation type="mitochondrion" evidence="3"/>
<keyword evidence="3" id="KW-0496">Mitochondrion</keyword>
<evidence type="ECO:0000313" key="4">
    <source>
        <dbReference type="Proteomes" id="UP000290189"/>
    </source>
</evidence>
<feature type="compositionally biased region" description="Low complexity" evidence="1">
    <location>
        <begin position="231"/>
        <end position="251"/>
    </location>
</feature>
<evidence type="ECO:0000313" key="3">
    <source>
        <dbReference type="EMBL" id="SPR00726.1"/>
    </source>
</evidence>
<sequence length="342" mass="37299">MACIVRNEAMDVRRCRFSATARRGSRSSWRCRGVVRSGQARGHMQRYRANRNSFATACRLAAFETAARGGGLQVPRPPQARETICNPVTSPRVSRLRSGRPVAISRQLLLFWEHWRAAPPPPATVGRQMRQFARGGKTGFRTVNLRAARKSSCRKLAVAATMPVKADPLACERTPESALQAVMRAALVFLTLLVLALAVFSMILFLQHMHAPGKPSAETKHDVVVTANTTAPEEVPAAPSSSSSEVPAQVATPSSAETVQPPPPPQRNGLADRPGTPHRRHRRRAPSSSTDNNRSSDDDDEDVLPSPDSPPPSPQRPRGRSSHRRRDTHGQGNVAGRPSQSR</sequence>
<reference evidence="3 4" key="1">
    <citation type="submission" date="2018-03" db="EMBL/GenBank/DDBJ databases">
        <authorList>
            <person name="Fogelqvist J."/>
        </authorList>
    </citation>
    <scope>NUCLEOTIDE SEQUENCE [LARGE SCALE GENOMIC DNA]</scope>
</reference>
<evidence type="ECO:0000256" key="2">
    <source>
        <dbReference type="SAM" id="Phobius"/>
    </source>
</evidence>
<dbReference type="EMBL" id="OVEO01000015">
    <property type="protein sequence ID" value="SPR00726.1"/>
    <property type="molecule type" value="Genomic_DNA"/>
</dbReference>